<keyword evidence="8 10" id="KW-0961">Cell wall biogenesis/degradation</keyword>
<dbReference type="PIRSF" id="PIRSF026671">
    <property type="entry name" value="AA_dipeptidase"/>
    <property type="match status" value="1"/>
</dbReference>
<evidence type="ECO:0000256" key="9">
    <source>
        <dbReference type="HAMAP-Rule" id="MF_01924"/>
    </source>
</evidence>
<reference evidence="11" key="1">
    <citation type="journal article" date="2021" name="PeerJ">
        <title>Extensive microbial diversity within the chicken gut microbiome revealed by metagenomics and culture.</title>
        <authorList>
            <person name="Gilroy R."/>
            <person name="Ravi A."/>
            <person name="Getino M."/>
            <person name="Pursley I."/>
            <person name="Horton D.L."/>
            <person name="Alikhan N.F."/>
            <person name="Baker D."/>
            <person name="Gharbi K."/>
            <person name="Hall N."/>
            <person name="Watson M."/>
            <person name="Adriaenssens E.M."/>
            <person name="Foster-Nyarko E."/>
            <person name="Jarju S."/>
            <person name="Secka A."/>
            <person name="Antonio M."/>
            <person name="Oren A."/>
            <person name="Chaudhuri R.R."/>
            <person name="La Ragione R."/>
            <person name="Hildebrand F."/>
            <person name="Pallen M.J."/>
        </authorList>
    </citation>
    <scope>NUCLEOTIDE SEQUENCE</scope>
    <source>
        <strain evidence="11">316</strain>
    </source>
</reference>
<keyword evidence="4 9" id="KW-0378">Hydrolase</keyword>
<evidence type="ECO:0000256" key="1">
    <source>
        <dbReference type="ARBA" id="ARBA00001362"/>
    </source>
</evidence>
<gene>
    <name evidence="9" type="primary">ddpX</name>
    <name evidence="11" type="ORF">K8W01_13550</name>
</gene>
<reference evidence="11" key="2">
    <citation type="submission" date="2021-09" db="EMBL/GenBank/DDBJ databases">
        <authorList>
            <person name="Gilroy R."/>
        </authorList>
    </citation>
    <scope>NUCLEOTIDE SEQUENCE</scope>
    <source>
        <strain evidence="11">316</strain>
    </source>
</reference>
<comment type="cofactor">
    <cofactor evidence="9">
        <name>Zn(2+)</name>
        <dbReference type="ChEBI" id="CHEBI:29105"/>
    </cofactor>
    <text evidence="9">Binds 1 zinc ion per subunit.</text>
</comment>
<comment type="caution">
    <text evidence="11">The sequence shown here is derived from an EMBL/GenBank/DDBJ whole genome shotgun (WGS) entry which is preliminary data.</text>
</comment>
<dbReference type="InterPro" id="IPR000755">
    <property type="entry name" value="A_A_dipeptidase"/>
</dbReference>
<dbReference type="Gene3D" id="3.30.1380.10">
    <property type="match status" value="1"/>
</dbReference>
<evidence type="ECO:0000256" key="7">
    <source>
        <dbReference type="ARBA" id="ARBA00023049"/>
    </source>
</evidence>
<evidence type="ECO:0000256" key="3">
    <source>
        <dbReference type="ARBA" id="ARBA00022723"/>
    </source>
</evidence>
<comment type="catalytic activity">
    <reaction evidence="1 9 10">
        <text>D-alanyl-D-alanine + H2O = 2 D-alanine</text>
        <dbReference type="Rhea" id="RHEA:20661"/>
        <dbReference type="ChEBI" id="CHEBI:15377"/>
        <dbReference type="ChEBI" id="CHEBI:57416"/>
        <dbReference type="ChEBI" id="CHEBI:57822"/>
        <dbReference type="EC" id="3.4.13.22"/>
    </reaction>
</comment>
<dbReference type="CDD" id="cd14817">
    <property type="entry name" value="D-Ala-D-Ala_dipeptidase_VanX"/>
    <property type="match status" value="1"/>
</dbReference>
<keyword evidence="5 9" id="KW-0862">Zinc</keyword>
<dbReference type="HAMAP" id="MF_01924">
    <property type="entry name" value="A_A_dipeptidase"/>
    <property type="match status" value="1"/>
</dbReference>
<comment type="function">
    <text evidence="9 10">Catalyzes hydrolysis of the D-alanyl-D-alanine dipeptide.</text>
</comment>
<feature type="active site" description="Proton donor/acceptor" evidence="9">
    <location>
        <position position="208"/>
    </location>
</feature>
<accession>A0A921E3F8</accession>
<evidence type="ECO:0000256" key="4">
    <source>
        <dbReference type="ARBA" id="ARBA00022801"/>
    </source>
</evidence>
<keyword evidence="6 9" id="KW-0224">Dipeptidase</keyword>
<dbReference type="GO" id="GO:0008270">
    <property type="term" value="F:zinc ion binding"/>
    <property type="evidence" value="ECO:0007669"/>
    <property type="project" value="UniProtKB-UniRule"/>
</dbReference>
<dbReference type="PANTHER" id="PTHR43126">
    <property type="entry name" value="D-ALANYL-D-ALANINE DIPEPTIDASE"/>
    <property type="match status" value="1"/>
</dbReference>
<dbReference type="AlphaFoldDB" id="A0A921E3F8"/>
<dbReference type="PANTHER" id="PTHR43126:SF1">
    <property type="entry name" value="D-ALANYL-D-ALANINE DIPEPTIDASE"/>
    <property type="match status" value="1"/>
</dbReference>
<evidence type="ECO:0000256" key="2">
    <source>
        <dbReference type="ARBA" id="ARBA00022670"/>
    </source>
</evidence>
<keyword evidence="7 9" id="KW-0482">Metalloprotease</keyword>
<evidence type="ECO:0000313" key="11">
    <source>
        <dbReference type="EMBL" id="HJE24678.1"/>
    </source>
</evidence>
<feature type="binding site" evidence="9">
    <location>
        <position position="150"/>
    </location>
    <ligand>
        <name>Zn(2+)</name>
        <dbReference type="ChEBI" id="CHEBI:29105"/>
        <note>catalytic</note>
    </ligand>
</feature>
<evidence type="ECO:0000256" key="5">
    <source>
        <dbReference type="ARBA" id="ARBA00022833"/>
    </source>
</evidence>
<dbReference type="Pfam" id="PF01427">
    <property type="entry name" value="Peptidase_M15"/>
    <property type="match status" value="1"/>
</dbReference>
<feature type="binding site" evidence="9">
    <location>
        <position position="143"/>
    </location>
    <ligand>
        <name>Zn(2+)</name>
        <dbReference type="ChEBI" id="CHEBI:29105"/>
        <note>catalytic</note>
    </ligand>
</feature>
<dbReference type="EC" id="3.4.13.22" evidence="9 10"/>
<feature type="binding site" evidence="9">
    <location>
        <position position="211"/>
    </location>
    <ligand>
        <name>Zn(2+)</name>
        <dbReference type="ChEBI" id="CHEBI:29105"/>
        <note>catalytic</note>
    </ligand>
</feature>
<evidence type="ECO:0000256" key="10">
    <source>
        <dbReference type="PIRNR" id="PIRNR026671"/>
    </source>
</evidence>
<dbReference type="GO" id="GO:0008237">
    <property type="term" value="F:metallopeptidase activity"/>
    <property type="evidence" value="ECO:0007669"/>
    <property type="project" value="UniProtKB-KW"/>
</dbReference>
<name>A0A921E3F8_9HYPH</name>
<protein>
    <recommendedName>
        <fullName evidence="9 10">D-alanyl-D-alanine dipeptidase</fullName>
        <shortName evidence="9 10">D-Ala-D-Ala dipeptidase</shortName>
        <ecNumber evidence="9 10">3.4.13.22</ecNumber>
    </recommendedName>
</protein>
<keyword evidence="2 9" id="KW-0645">Protease</keyword>
<dbReference type="InterPro" id="IPR009045">
    <property type="entry name" value="Zn_M74/Hedgehog-like"/>
</dbReference>
<evidence type="ECO:0000256" key="6">
    <source>
        <dbReference type="ARBA" id="ARBA00022997"/>
    </source>
</evidence>
<dbReference type="GO" id="GO:0006508">
    <property type="term" value="P:proteolysis"/>
    <property type="evidence" value="ECO:0007669"/>
    <property type="project" value="UniProtKB-KW"/>
</dbReference>
<dbReference type="EMBL" id="DYYG01000037">
    <property type="protein sequence ID" value="HJE24678.1"/>
    <property type="molecule type" value="Genomic_DNA"/>
</dbReference>
<organism evidence="11 12">
    <name type="scientific">Methylorubrum populi</name>
    <dbReference type="NCBI Taxonomy" id="223967"/>
    <lineage>
        <taxon>Bacteria</taxon>
        <taxon>Pseudomonadati</taxon>
        <taxon>Pseudomonadota</taxon>
        <taxon>Alphaproteobacteria</taxon>
        <taxon>Hyphomicrobiales</taxon>
        <taxon>Methylobacteriaceae</taxon>
        <taxon>Methylorubrum</taxon>
    </lineage>
</organism>
<comment type="similarity">
    <text evidence="9 10">Belongs to the peptidase M15D family.</text>
</comment>
<evidence type="ECO:0000313" key="12">
    <source>
        <dbReference type="Proteomes" id="UP000742631"/>
    </source>
</evidence>
<dbReference type="Proteomes" id="UP000742631">
    <property type="component" value="Unassembled WGS sequence"/>
</dbReference>
<feature type="site" description="Transition state stabilizer" evidence="9">
    <location>
        <position position="98"/>
    </location>
</feature>
<sequence>MSERPNLRRCAPLLAALAGSPEAARAAPDHPFIDAARVVPGLRLDIRYAGSDNFVGRPIAGYEAPRCLLTPEAVRALARAQAALAPEGLGLKLFDCYRPVRAVADFAAWARDPADTRMKPAYYPNIDKADLFRLGYIAGRSAHSRGSTVDLTLVHLADGAELDMGTPFDLFDEASATDSPRADPAQARNRQRLRAVMIRAGFTPYPQEWWHFTMKREPYPDTAFDHPVR</sequence>
<dbReference type="GO" id="GO:0071555">
    <property type="term" value="P:cell wall organization"/>
    <property type="evidence" value="ECO:0007669"/>
    <property type="project" value="UniProtKB-KW"/>
</dbReference>
<dbReference type="GO" id="GO:0160237">
    <property type="term" value="F:D-Ala-D-Ala dipeptidase activity"/>
    <property type="evidence" value="ECO:0007669"/>
    <property type="project" value="UniProtKB-EC"/>
</dbReference>
<evidence type="ECO:0000256" key="8">
    <source>
        <dbReference type="ARBA" id="ARBA00023316"/>
    </source>
</evidence>
<proteinExistence type="inferred from homology"/>
<keyword evidence="3 9" id="KW-0479">Metal-binding</keyword>
<dbReference type="SUPFAM" id="SSF55166">
    <property type="entry name" value="Hedgehog/DD-peptidase"/>
    <property type="match status" value="1"/>
</dbReference>